<organism evidence="2 3">
    <name type="scientific">Aeromicrobium ginsengisoli</name>
    <dbReference type="NCBI Taxonomy" id="363867"/>
    <lineage>
        <taxon>Bacteria</taxon>
        <taxon>Bacillati</taxon>
        <taxon>Actinomycetota</taxon>
        <taxon>Actinomycetes</taxon>
        <taxon>Propionibacteriales</taxon>
        <taxon>Nocardioidaceae</taxon>
        <taxon>Aeromicrobium</taxon>
    </lineage>
</organism>
<dbReference type="Proteomes" id="UP000380867">
    <property type="component" value="Unassembled WGS sequence"/>
</dbReference>
<reference evidence="2" key="1">
    <citation type="submission" date="2019-09" db="EMBL/GenBank/DDBJ databases">
        <authorList>
            <person name="Li J."/>
        </authorList>
    </citation>
    <scope>NUCLEOTIDE SEQUENCE [LARGE SCALE GENOMIC DNA]</scope>
    <source>
        <strain evidence="2">JCM 14732</strain>
    </source>
</reference>
<dbReference type="RefSeq" id="WP_056210787.1">
    <property type="nucleotide sequence ID" value="NZ_SDPQ02000003.1"/>
</dbReference>
<keyword evidence="1" id="KW-1133">Transmembrane helix</keyword>
<proteinExistence type="predicted"/>
<keyword evidence="1" id="KW-0812">Transmembrane</keyword>
<comment type="caution">
    <text evidence="2">The sequence shown here is derived from an EMBL/GenBank/DDBJ whole genome shotgun (WGS) entry which is preliminary data.</text>
</comment>
<sequence length="72" mass="7757">MSAELFYARAIIAYVHARADRARRAGFNERGASAIEWAIISAVVVVLALVVAKVIQGVVEDNSNKIQQGSNT</sequence>
<accession>A0A5M4FAW3</accession>
<name>A0A5M4FAW3_9ACTN</name>
<keyword evidence="1" id="KW-0472">Membrane</keyword>
<evidence type="ECO:0000313" key="3">
    <source>
        <dbReference type="Proteomes" id="UP000380867"/>
    </source>
</evidence>
<evidence type="ECO:0000256" key="1">
    <source>
        <dbReference type="SAM" id="Phobius"/>
    </source>
</evidence>
<dbReference type="EMBL" id="SDPQ02000003">
    <property type="protein sequence ID" value="KAA1395526.1"/>
    <property type="molecule type" value="Genomic_DNA"/>
</dbReference>
<keyword evidence="3" id="KW-1185">Reference proteome</keyword>
<evidence type="ECO:0000313" key="2">
    <source>
        <dbReference type="EMBL" id="KAA1395526.1"/>
    </source>
</evidence>
<protein>
    <submittedName>
        <fullName evidence="2">Uncharacterized protein</fullName>
    </submittedName>
</protein>
<feature type="transmembrane region" description="Helical" evidence="1">
    <location>
        <begin position="34"/>
        <end position="55"/>
    </location>
</feature>
<dbReference type="OrthoDB" id="3830462at2"/>
<gene>
    <name evidence="2" type="ORF">ESP70_015330</name>
</gene>
<dbReference type="AlphaFoldDB" id="A0A5M4FAW3"/>